<dbReference type="Gene3D" id="2.130.10.10">
    <property type="entry name" value="YVTN repeat-like/Quinoprotein amine dehydrogenase"/>
    <property type="match status" value="1"/>
</dbReference>
<keyword evidence="1" id="KW-0175">Coiled coil</keyword>
<accession>A0AA38HZ07</accession>
<protein>
    <submittedName>
        <fullName evidence="3">Uncharacterized protein</fullName>
    </submittedName>
</protein>
<proteinExistence type="predicted"/>
<dbReference type="AlphaFoldDB" id="A0AA38HZ07"/>
<dbReference type="SUPFAM" id="SSF50978">
    <property type="entry name" value="WD40 repeat-like"/>
    <property type="match status" value="1"/>
</dbReference>
<reference evidence="3" key="1">
    <citation type="journal article" date="2023" name="G3 (Bethesda)">
        <title>Whole genome assemblies of Zophobas morio and Tenebrio molitor.</title>
        <authorList>
            <person name="Kaur S."/>
            <person name="Stinson S.A."/>
            <person name="diCenzo G.C."/>
        </authorList>
    </citation>
    <scope>NUCLEOTIDE SEQUENCE</scope>
    <source>
        <strain evidence="3">QUZm001</strain>
    </source>
</reference>
<evidence type="ECO:0000313" key="3">
    <source>
        <dbReference type="EMBL" id="KAJ3645587.1"/>
    </source>
</evidence>
<feature type="region of interest" description="Disordered" evidence="2">
    <location>
        <begin position="1"/>
        <end position="20"/>
    </location>
</feature>
<evidence type="ECO:0000256" key="1">
    <source>
        <dbReference type="SAM" id="Coils"/>
    </source>
</evidence>
<name>A0AA38HZ07_9CUCU</name>
<gene>
    <name evidence="3" type="ORF">Zmor_023230</name>
</gene>
<dbReference type="InterPro" id="IPR036322">
    <property type="entry name" value="WD40_repeat_dom_sf"/>
</dbReference>
<comment type="caution">
    <text evidence="3">The sequence shown here is derived from an EMBL/GenBank/DDBJ whole genome shotgun (WGS) entry which is preliminary data.</text>
</comment>
<evidence type="ECO:0000313" key="4">
    <source>
        <dbReference type="Proteomes" id="UP001168821"/>
    </source>
</evidence>
<dbReference type="Proteomes" id="UP001168821">
    <property type="component" value="Unassembled WGS sequence"/>
</dbReference>
<dbReference type="InterPro" id="IPR015943">
    <property type="entry name" value="WD40/YVTN_repeat-like_dom_sf"/>
</dbReference>
<dbReference type="EMBL" id="JALNTZ010000007">
    <property type="protein sequence ID" value="KAJ3645587.1"/>
    <property type="molecule type" value="Genomic_DNA"/>
</dbReference>
<keyword evidence="4" id="KW-1185">Reference proteome</keyword>
<sequence length="929" mass="106268">MDSGSVISLSSTSSKGSGHTSSAELASVLTVSSEVQRVPVSWGSGKVAPQKKVLDIGGTLTQAEKVTNWMQSCNYDDHKCDSPEIDNENNKSTCIRYDFDKKPTVTALPKSCFTRATPLFSYMEEAKKSVSLNNGDTHRANGSRVRRNSENTPLSPESQKKELCNYLQLMKPDDQQSTFFIEYRRSGRVRVQQNESKMAKRKDKQETSVEEIDVDRPTISSEQELRISRIMKMKNILKRKLNFQEKVNLLPLPPKKIYADVVDFEDCIKDIVEEELKNRSVVEEELGKKPINGYVRKVKKRRKFKFPPKLRPSFRKGFFNNKPFNLRSKVRLTHVSLDSLILRKSQLRKKARKKILKEMKEKKSLEKASLEKAETAGCEIISVHTNSDDENVDLKNFVDDMLELDKMSEEHRKSVIESRILASSSITNLINKRMTHEADVQRAYKIFSDLSNERKLSEEKENNTQPLQECVDVNINQTENNNTKSLNQNEKNSDNLVMDLIISEHDYTTFRPAEDENSDCLDDSNDQSVRNLSPVPIPDLEVLPVSKEVETKSLHRSLTITNRRKFHTNYGLHNWNSNCSRKLNHAITISKKNGSVLRAFYQDYNLIIVQQNLISFWTQSALGNVLGAQNMWIPKGEIQRITLNSTYTQKNAAEMVITTETSVAFVELWTKEHKSDVRQVPLADVFATVYFWRLRQTGLEKKALQLENIQGFADDVQYCVLKWYSKIIVSWHSVQGNEKKTKIHSYHLAADFQTVANISEIQPVEHYVSSLHNIEDCDSLVMGCGENKVTLWNVEYGYIVATIEMSNIKSPLSTLWVNCDRGFLFTIQECVDQELRLIAINGMNHSWKKLQNYNPISGFSCLKGVCMENGILVAYYSEGILCWNAQTGELIVEEVPNECEYIPSGKHVIMIVNDNIIVRHSLSHLITDL</sequence>
<feature type="region of interest" description="Disordered" evidence="2">
    <location>
        <begin position="514"/>
        <end position="533"/>
    </location>
</feature>
<feature type="coiled-coil region" evidence="1">
    <location>
        <begin position="348"/>
        <end position="376"/>
    </location>
</feature>
<organism evidence="3 4">
    <name type="scientific">Zophobas morio</name>
    <dbReference type="NCBI Taxonomy" id="2755281"/>
    <lineage>
        <taxon>Eukaryota</taxon>
        <taxon>Metazoa</taxon>
        <taxon>Ecdysozoa</taxon>
        <taxon>Arthropoda</taxon>
        <taxon>Hexapoda</taxon>
        <taxon>Insecta</taxon>
        <taxon>Pterygota</taxon>
        <taxon>Neoptera</taxon>
        <taxon>Endopterygota</taxon>
        <taxon>Coleoptera</taxon>
        <taxon>Polyphaga</taxon>
        <taxon>Cucujiformia</taxon>
        <taxon>Tenebrionidae</taxon>
        <taxon>Zophobas</taxon>
    </lineage>
</organism>
<feature type="region of interest" description="Disordered" evidence="2">
    <location>
        <begin position="132"/>
        <end position="158"/>
    </location>
</feature>
<feature type="compositionally biased region" description="Acidic residues" evidence="2">
    <location>
        <begin position="515"/>
        <end position="525"/>
    </location>
</feature>
<evidence type="ECO:0000256" key="2">
    <source>
        <dbReference type="SAM" id="MobiDB-lite"/>
    </source>
</evidence>